<evidence type="ECO:0000313" key="3">
    <source>
        <dbReference type="Proteomes" id="UP000016511"/>
    </source>
</evidence>
<sequence length="66" mass="7367">MTFYLGRMSVRNLFWVLILVLVALTFAPYLMAALGAILVACMLVASFFIVPIFFISVMLSGKDCKE</sequence>
<keyword evidence="1" id="KW-1133">Transmembrane helix</keyword>
<keyword evidence="1" id="KW-0472">Membrane</keyword>
<keyword evidence="3" id="KW-1185">Reference proteome</keyword>
<gene>
    <name evidence="2" type="ORF">HMPREF0083_04523</name>
</gene>
<protein>
    <submittedName>
        <fullName evidence="2">Uncharacterized protein</fullName>
    </submittedName>
</protein>
<dbReference type="Proteomes" id="UP000016511">
    <property type="component" value="Unassembled WGS sequence"/>
</dbReference>
<reference evidence="2 3" key="1">
    <citation type="submission" date="2013-08" db="EMBL/GenBank/DDBJ databases">
        <authorList>
            <person name="Weinstock G."/>
            <person name="Sodergren E."/>
            <person name="Wylie T."/>
            <person name="Fulton L."/>
            <person name="Fulton R."/>
            <person name="Fronick C."/>
            <person name="O'Laughlin M."/>
            <person name="Godfrey J."/>
            <person name="Miner T."/>
            <person name="Herter B."/>
            <person name="Appelbaum E."/>
            <person name="Cordes M."/>
            <person name="Lek S."/>
            <person name="Wollam A."/>
            <person name="Pepin K.H."/>
            <person name="Palsikar V.B."/>
            <person name="Mitreva M."/>
            <person name="Wilson R.K."/>
        </authorList>
    </citation>
    <scope>NUCLEOTIDE SEQUENCE [LARGE SCALE GENOMIC DNA]</scope>
    <source>
        <strain evidence="2 3">ATCC 12856</strain>
    </source>
</reference>
<dbReference type="HOGENOM" id="CLU_2821709_0_0_9"/>
<evidence type="ECO:0000256" key="1">
    <source>
        <dbReference type="SAM" id="Phobius"/>
    </source>
</evidence>
<name>U1Y5F1_ANEAE</name>
<proteinExistence type="predicted"/>
<dbReference type="EMBL" id="AWSJ01000279">
    <property type="protein sequence ID" value="ERI07387.1"/>
    <property type="molecule type" value="Genomic_DNA"/>
</dbReference>
<feature type="transmembrane region" description="Helical" evidence="1">
    <location>
        <begin position="12"/>
        <end position="31"/>
    </location>
</feature>
<evidence type="ECO:0000313" key="2">
    <source>
        <dbReference type="EMBL" id="ERI07387.1"/>
    </source>
</evidence>
<accession>U1Y5F1</accession>
<organism evidence="2 3">
    <name type="scientific">Aneurinibacillus aneurinilyticus ATCC 12856</name>
    <dbReference type="NCBI Taxonomy" id="649747"/>
    <lineage>
        <taxon>Bacteria</taxon>
        <taxon>Bacillati</taxon>
        <taxon>Bacillota</taxon>
        <taxon>Bacilli</taxon>
        <taxon>Bacillales</taxon>
        <taxon>Paenibacillaceae</taxon>
        <taxon>Aneurinibacillus group</taxon>
        <taxon>Aneurinibacillus</taxon>
    </lineage>
</organism>
<dbReference type="PATRIC" id="fig|649747.3.peg.4084"/>
<keyword evidence="1" id="KW-0812">Transmembrane</keyword>
<comment type="caution">
    <text evidence="2">The sequence shown here is derived from an EMBL/GenBank/DDBJ whole genome shotgun (WGS) entry which is preliminary data.</text>
</comment>
<dbReference type="AlphaFoldDB" id="U1Y5F1"/>
<feature type="transmembrane region" description="Helical" evidence="1">
    <location>
        <begin position="37"/>
        <end position="59"/>
    </location>
</feature>